<dbReference type="EC" id="3.6.1.71" evidence="4"/>
<evidence type="ECO:0000256" key="13">
    <source>
        <dbReference type="ARBA" id="ARBA00024601"/>
    </source>
</evidence>
<keyword evidence="5" id="KW-0963">Cytoplasm</keyword>
<dbReference type="GO" id="GO:0005737">
    <property type="term" value="C:cytoplasm"/>
    <property type="evidence" value="ECO:0007669"/>
    <property type="project" value="UniProtKB-SubCell"/>
</dbReference>
<dbReference type="FunFam" id="3.30.428.10:FF:000017">
    <property type="entry name" value="Aprataxin-like protein"/>
    <property type="match status" value="1"/>
</dbReference>
<dbReference type="InterPro" id="IPR019808">
    <property type="entry name" value="Histidine_triad_CS"/>
</dbReference>
<keyword evidence="22" id="KW-1185">Reference proteome</keyword>
<evidence type="ECO:0000256" key="3">
    <source>
        <dbReference type="ARBA" id="ARBA00012495"/>
    </source>
</evidence>
<evidence type="ECO:0000256" key="11">
    <source>
        <dbReference type="ARBA" id="ARBA00023204"/>
    </source>
</evidence>
<protein>
    <recommendedName>
        <fullName evidence="17">Aprataxin-like protein</fullName>
        <ecNumber evidence="4">3.6.1.71</ecNumber>
        <ecNumber evidence="3">3.6.1.72</ecNumber>
    </recommendedName>
    <alternativeName>
        <fullName evidence="18">Hit family protein 3</fullName>
    </alternativeName>
</protein>
<dbReference type="Proteomes" id="UP001172101">
    <property type="component" value="Unassembled WGS sequence"/>
</dbReference>
<dbReference type="GO" id="GO:0046872">
    <property type="term" value="F:metal ion binding"/>
    <property type="evidence" value="ECO:0007669"/>
    <property type="project" value="UniProtKB-KW"/>
</dbReference>
<evidence type="ECO:0000313" key="22">
    <source>
        <dbReference type="Proteomes" id="UP001172101"/>
    </source>
</evidence>
<evidence type="ECO:0000256" key="9">
    <source>
        <dbReference type="ARBA" id="ARBA00022833"/>
    </source>
</evidence>
<accession>A0AA40DFW3</accession>
<evidence type="ECO:0000256" key="12">
    <source>
        <dbReference type="ARBA" id="ARBA00023242"/>
    </source>
</evidence>
<comment type="caution">
    <text evidence="21">The sequence shown here is derived from an EMBL/GenBank/DDBJ whole genome shotgun (WGS) entry which is preliminary data.</text>
</comment>
<dbReference type="GO" id="GO:1990165">
    <property type="term" value="F:single-strand break-containing DNA binding"/>
    <property type="evidence" value="ECO:0007669"/>
    <property type="project" value="TreeGrafter"/>
</dbReference>
<keyword evidence="7" id="KW-0227">DNA damage</keyword>
<evidence type="ECO:0000256" key="16">
    <source>
        <dbReference type="ARBA" id="ARBA00059438"/>
    </source>
</evidence>
<dbReference type="EC" id="3.6.1.72" evidence="3"/>
<comment type="catalytic activity">
    <reaction evidence="15">
        <text>a 5'-end adenosine-5'-diphospho-5'-ribonucleoside-2'-deoxyribonucleotide-DNA + H2O = a 5'-end 5'-phospho-ribonucleoside-2'-deoxyribonucleotide-DNA + AMP + 2 H(+)</text>
        <dbReference type="Rhea" id="RHEA:52132"/>
        <dbReference type="Rhea" id="RHEA-COMP:13182"/>
        <dbReference type="Rhea" id="RHEA-COMP:13183"/>
        <dbReference type="ChEBI" id="CHEBI:15377"/>
        <dbReference type="ChEBI" id="CHEBI:15378"/>
        <dbReference type="ChEBI" id="CHEBI:136414"/>
        <dbReference type="ChEBI" id="CHEBI:136415"/>
        <dbReference type="ChEBI" id="CHEBI:456215"/>
        <dbReference type="EC" id="3.6.1.71"/>
    </reaction>
</comment>
<feature type="region of interest" description="Disordered" evidence="19">
    <location>
        <begin position="1"/>
        <end position="57"/>
    </location>
</feature>
<dbReference type="GO" id="GO:0000012">
    <property type="term" value="P:single strand break repair"/>
    <property type="evidence" value="ECO:0007669"/>
    <property type="project" value="TreeGrafter"/>
</dbReference>
<comment type="subcellular location">
    <subcellularLocation>
        <location evidence="2">Cytoplasm</location>
    </subcellularLocation>
    <subcellularLocation>
        <location evidence="1">Nucleus</location>
    </subcellularLocation>
</comment>
<dbReference type="PANTHER" id="PTHR12486">
    <property type="entry name" value="APRATAXIN-RELATED"/>
    <property type="match status" value="1"/>
</dbReference>
<dbReference type="GO" id="GO:0120108">
    <property type="term" value="F:DNA-3'-diphospho-5'-guanosine diphosphatase activity"/>
    <property type="evidence" value="ECO:0007669"/>
    <property type="project" value="UniProtKB-EC"/>
</dbReference>
<dbReference type="InterPro" id="IPR036265">
    <property type="entry name" value="HIT-like_sf"/>
</dbReference>
<evidence type="ECO:0000256" key="5">
    <source>
        <dbReference type="ARBA" id="ARBA00022490"/>
    </source>
</evidence>
<dbReference type="Pfam" id="PF16278">
    <property type="entry name" value="zf-C2HE"/>
    <property type="match status" value="1"/>
</dbReference>
<dbReference type="GO" id="GO:0003697">
    <property type="term" value="F:single-stranded DNA binding"/>
    <property type="evidence" value="ECO:0007669"/>
    <property type="project" value="TreeGrafter"/>
</dbReference>
<keyword evidence="10" id="KW-0238">DNA-binding</keyword>
<evidence type="ECO:0000256" key="7">
    <source>
        <dbReference type="ARBA" id="ARBA00022763"/>
    </source>
</evidence>
<dbReference type="AlphaFoldDB" id="A0AA40DFW3"/>
<evidence type="ECO:0000256" key="8">
    <source>
        <dbReference type="ARBA" id="ARBA00022801"/>
    </source>
</evidence>
<name>A0AA40DFW3_9PEZI</name>
<evidence type="ECO:0000256" key="1">
    <source>
        <dbReference type="ARBA" id="ARBA00004123"/>
    </source>
</evidence>
<sequence length="276" mass="30829">MAESVDDAGDFAGGESAQDKQTAAPPRNAFTELMAPKTKPPKPDAGKSSRSATGKGGKWTGALVEYIEHPERFPREVLRVTPNTVLIKDLYPKATIHLLLLPRDPARYLMNPREAFDDGTFLSVVRDEAVSAARIAAAELSRQLSSFSASSQAQNEAIDAGVLAAELPPGRDFLSEMRIGVHAHPSMDHLHVHIFSPDMHSDKVKHYKHYNSFNTPFFIPLDDFPLAADDERRSTAFQNANLKRDFVCWRCGKVFGNKFAELKRHLEIEFELWKKT</sequence>
<dbReference type="GO" id="GO:0005634">
    <property type="term" value="C:nucleus"/>
    <property type="evidence" value="ECO:0007669"/>
    <property type="project" value="UniProtKB-SubCell"/>
</dbReference>
<keyword evidence="6" id="KW-0479">Metal-binding</keyword>
<keyword evidence="8" id="KW-0378">Hydrolase</keyword>
<dbReference type="Gene3D" id="3.30.428.10">
    <property type="entry name" value="HIT-like"/>
    <property type="match status" value="1"/>
</dbReference>
<comment type="catalytic activity">
    <reaction evidence="14">
        <text>a 5'-end adenosine-5'-diphospho-5'-2'-deoxyribonucleoside-DNA + H2O = a 5'-end 5'-phospho-2'-deoxyribonucleoside-DNA + AMP + 2 H(+)</text>
        <dbReference type="Rhea" id="RHEA:52128"/>
        <dbReference type="Rhea" id="RHEA-COMP:13180"/>
        <dbReference type="Rhea" id="RHEA-COMP:13181"/>
        <dbReference type="ChEBI" id="CHEBI:15377"/>
        <dbReference type="ChEBI" id="CHEBI:15378"/>
        <dbReference type="ChEBI" id="CHEBI:136412"/>
        <dbReference type="ChEBI" id="CHEBI:136413"/>
        <dbReference type="ChEBI" id="CHEBI:456215"/>
        <dbReference type="EC" id="3.6.1.71"/>
    </reaction>
</comment>
<dbReference type="InterPro" id="IPR032566">
    <property type="entry name" value="Znf-C2HE"/>
</dbReference>
<evidence type="ECO:0000256" key="2">
    <source>
        <dbReference type="ARBA" id="ARBA00004496"/>
    </source>
</evidence>
<dbReference type="RefSeq" id="XP_060289608.1">
    <property type="nucleotide sequence ID" value="XM_060443235.1"/>
</dbReference>
<dbReference type="PROSITE" id="PS00892">
    <property type="entry name" value="HIT_1"/>
    <property type="match status" value="1"/>
</dbReference>
<dbReference type="GO" id="GO:0030983">
    <property type="term" value="F:mismatched DNA binding"/>
    <property type="evidence" value="ECO:0007669"/>
    <property type="project" value="TreeGrafter"/>
</dbReference>
<dbReference type="EMBL" id="JAUIRO010000009">
    <property type="protein sequence ID" value="KAK0701944.1"/>
    <property type="molecule type" value="Genomic_DNA"/>
</dbReference>
<evidence type="ECO:0000256" key="6">
    <source>
        <dbReference type="ARBA" id="ARBA00022723"/>
    </source>
</evidence>
<evidence type="ECO:0000256" key="15">
    <source>
        <dbReference type="ARBA" id="ARBA00044713"/>
    </source>
</evidence>
<gene>
    <name evidence="21" type="ORF">B0T26DRAFT_735355</name>
</gene>
<keyword evidence="12" id="KW-0539">Nucleus</keyword>
<evidence type="ECO:0000256" key="18">
    <source>
        <dbReference type="ARBA" id="ARBA00076243"/>
    </source>
</evidence>
<dbReference type="SUPFAM" id="SSF54197">
    <property type="entry name" value="HIT-like"/>
    <property type="match status" value="1"/>
</dbReference>
<dbReference type="PANTHER" id="PTHR12486:SF4">
    <property type="entry name" value="APRATAXIN"/>
    <property type="match status" value="1"/>
</dbReference>
<evidence type="ECO:0000256" key="10">
    <source>
        <dbReference type="ARBA" id="ARBA00023125"/>
    </source>
</evidence>
<comment type="function">
    <text evidence="16">DNA-binding protein involved in single-strand DNA break repair, double-strand DNA break repair and base excision repair. Resolves abortive DNA ligation intermediates formed either at base excision sites, or when DNA ligases attempt to repair non-ligatable breaks induced by reactive oxygen species. Catalyzes the release of adenylate groups covalently linked to 5'-phosphate termini, resulting in the production of 5'-phosphate termini that can be efficiently rejoined. Likewise, catalyzes the release of 3'-linked guanosine (DNAppG) and inosine (DNAppI) from DNA, but has higher specific activity with 5'-linked adenosine (AppDNA).</text>
</comment>
<evidence type="ECO:0000256" key="17">
    <source>
        <dbReference type="ARBA" id="ARBA00068941"/>
    </source>
</evidence>
<evidence type="ECO:0000256" key="19">
    <source>
        <dbReference type="SAM" id="MobiDB-lite"/>
    </source>
</evidence>
<dbReference type="GO" id="GO:0003725">
    <property type="term" value="F:double-stranded RNA binding"/>
    <property type="evidence" value="ECO:0007669"/>
    <property type="project" value="TreeGrafter"/>
</dbReference>
<proteinExistence type="predicted"/>
<comment type="catalytic activity">
    <reaction evidence="13">
        <text>a 3'-end 2'-deoxyribonucleotide-3'-diphospho-5'-guanosine-DNA + H2O = a 3'-end 2'-deoxyribonucleotide 3'-phosphate-DNA + GMP + 2 H(+)</text>
        <dbReference type="Rhea" id="RHEA:52140"/>
        <dbReference type="Rhea" id="RHEA-COMP:13186"/>
        <dbReference type="Rhea" id="RHEA-COMP:13187"/>
        <dbReference type="ChEBI" id="CHEBI:15377"/>
        <dbReference type="ChEBI" id="CHEBI:15378"/>
        <dbReference type="ChEBI" id="CHEBI:58115"/>
        <dbReference type="ChEBI" id="CHEBI:136419"/>
        <dbReference type="ChEBI" id="CHEBI:136420"/>
        <dbReference type="EC" id="3.6.1.72"/>
    </reaction>
</comment>
<keyword evidence="11" id="KW-0234">DNA repair</keyword>
<dbReference type="GO" id="GO:0033699">
    <property type="term" value="F:DNA 5'-adenosine monophosphate hydrolase activity"/>
    <property type="evidence" value="ECO:0007669"/>
    <property type="project" value="UniProtKB-EC"/>
</dbReference>
<evidence type="ECO:0000313" key="21">
    <source>
        <dbReference type="EMBL" id="KAK0701944.1"/>
    </source>
</evidence>
<keyword evidence="9" id="KW-0862">Zinc</keyword>
<organism evidence="21 22">
    <name type="scientific">Lasiosphaeria miniovina</name>
    <dbReference type="NCBI Taxonomy" id="1954250"/>
    <lineage>
        <taxon>Eukaryota</taxon>
        <taxon>Fungi</taxon>
        <taxon>Dikarya</taxon>
        <taxon>Ascomycota</taxon>
        <taxon>Pezizomycotina</taxon>
        <taxon>Sordariomycetes</taxon>
        <taxon>Sordariomycetidae</taxon>
        <taxon>Sordariales</taxon>
        <taxon>Lasiosphaeriaceae</taxon>
        <taxon>Lasiosphaeria</taxon>
    </lineage>
</organism>
<evidence type="ECO:0000256" key="14">
    <source>
        <dbReference type="ARBA" id="ARBA00044639"/>
    </source>
</evidence>
<dbReference type="Pfam" id="PF11969">
    <property type="entry name" value="DcpS_C"/>
    <property type="match status" value="1"/>
</dbReference>
<dbReference type="GeneID" id="85326505"/>
<reference evidence="21" key="1">
    <citation type="submission" date="2023-06" db="EMBL/GenBank/DDBJ databases">
        <title>Genome-scale phylogeny and comparative genomics of the fungal order Sordariales.</title>
        <authorList>
            <consortium name="Lawrence Berkeley National Laboratory"/>
            <person name="Hensen N."/>
            <person name="Bonometti L."/>
            <person name="Westerberg I."/>
            <person name="Brannstrom I.O."/>
            <person name="Guillou S."/>
            <person name="Cros-Aarteil S."/>
            <person name="Calhoun S."/>
            <person name="Haridas S."/>
            <person name="Kuo A."/>
            <person name="Mondo S."/>
            <person name="Pangilinan J."/>
            <person name="Riley R."/>
            <person name="LaButti K."/>
            <person name="Andreopoulos B."/>
            <person name="Lipzen A."/>
            <person name="Chen C."/>
            <person name="Yanf M."/>
            <person name="Daum C."/>
            <person name="Ng V."/>
            <person name="Clum A."/>
            <person name="Steindorff A."/>
            <person name="Ohm R."/>
            <person name="Martin F."/>
            <person name="Silar P."/>
            <person name="Natvig D."/>
            <person name="Lalanne C."/>
            <person name="Gautier V."/>
            <person name="Ament-velasquez S.L."/>
            <person name="Kruys A."/>
            <person name="Hutchinson M.I."/>
            <person name="Powell A.J."/>
            <person name="Barry K."/>
            <person name="Miller A.N."/>
            <person name="Grigoriev I.V."/>
            <person name="Debuchy R."/>
            <person name="Gladieux P."/>
            <person name="Thoren M.H."/>
            <person name="Johannesson H."/>
        </authorList>
    </citation>
    <scope>NUCLEOTIDE SEQUENCE</scope>
    <source>
        <strain evidence="21">SMH2392-1A</strain>
    </source>
</reference>
<feature type="domain" description="Aprataxin C2HE/C2H2/C2HC zinc finger" evidence="20">
    <location>
        <begin position="214"/>
        <end position="271"/>
    </location>
</feature>
<evidence type="ECO:0000256" key="4">
    <source>
        <dbReference type="ARBA" id="ARBA00012496"/>
    </source>
</evidence>
<evidence type="ECO:0000259" key="20">
    <source>
        <dbReference type="Pfam" id="PF16278"/>
    </source>
</evidence>